<protein>
    <submittedName>
        <fullName evidence="2">Uncharacterized protein</fullName>
    </submittedName>
</protein>
<keyword evidence="3" id="KW-1185">Reference proteome</keyword>
<organism evidence="2 3">
    <name type="scientific">Rheinheimera riviphila</name>
    <dbReference type="NCBI Taxonomy" id="1834037"/>
    <lineage>
        <taxon>Bacteria</taxon>
        <taxon>Pseudomonadati</taxon>
        <taxon>Pseudomonadota</taxon>
        <taxon>Gammaproteobacteria</taxon>
        <taxon>Chromatiales</taxon>
        <taxon>Chromatiaceae</taxon>
        <taxon>Rheinheimera</taxon>
    </lineage>
</organism>
<dbReference type="RefSeq" id="WP_127700128.1">
    <property type="nucleotide sequence ID" value="NZ_SACS01000017.1"/>
</dbReference>
<gene>
    <name evidence="2" type="ORF">EOE67_14895</name>
</gene>
<feature type="transmembrane region" description="Helical" evidence="1">
    <location>
        <begin position="44"/>
        <end position="61"/>
    </location>
</feature>
<evidence type="ECO:0000313" key="3">
    <source>
        <dbReference type="Proteomes" id="UP000283077"/>
    </source>
</evidence>
<keyword evidence="1" id="KW-1133">Transmembrane helix</keyword>
<feature type="transmembrane region" description="Helical" evidence="1">
    <location>
        <begin position="21"/>
        <end position="38"/>
    </location>
</feature>
<dbReference type="Proteomes" id="UP000283077">
    <property type="component" value="Unassembled WGS sequence"/>
</dbReference>
<name>A0A437QJ71_9GAMM</name>
<comment type="caution">
    <text evidence="2">The sequence shown here is derived from an EMBL/GenBank/DDBJ whole genome shotgun (WGS) entry which is preliminary data.</text>
</comment>
<keyword evidence="1" id="KW-0812">Transmembrane</keyword>
<proteinExistence type="predicted"/>
<dbReference type="AlphaFoldDB" id="A0A437QJ71"/>
<accession>A0A437QJ71</accession>
<reference evidence="2 3" key="1">
    <citation type="submission" date="2019-01" db="EMBL/GenBank/DDBJ databases">
        <authorList>
            <person name="Chen W.-M."/>
        </authorList>
    </citation>
    <scope>NUCLEOTIDE SEQUENCE [LARGE SCALE GENOMIC DNA]</scope>
    <source>
        <strain evidence="2 3">KYPC3</strain>
    </source>
</reference>
<evidence type="ECO:0000256" key="1">
    <source>
        <dbReference type="SAM" id="Phobius"/>
    </source>
</evidence>
<evidence type="ECO:0000313" key="2">
    <source>
        <dbReference type="EMBL" id="RVU34530.1"/>
    </source>
</evidence>
<sequence length="133" mass="15350">MTDRNQAEWLLQQQSYDQMEKQALWLKVVAIVLWLWLVQTESSLVLQLGLIGVFWLHEAIWKTQQSRTADRLLALEQALSQGKDIGCQWHQSWLQQRGGAVGLVLSYLKHCFKPTVAITYLVLLAATFGRHFN</sequence>
<keyword evidence="1" id="KW-0472">Membrane</keyword>
<dbReference type="OrthoDB" id="8563935at2"/>
<dbReference type="EMBL" id="SACS01000017">
    <property type="protein sequence ID" value="RVU34530.1"/>
    <property type="molecule type" value="Genomic_DNA"/>
</dbReference>